<gene>
    <name evidence="2" type="ORF">SCALIN_C28_0144</name>
</gene>
<comment type="caution">
    <text evidence="2">The sequence shown here is derived from an EMBL/GenBank/DDBJ whole genome shotgun (WGS) entry which is preliminary data.</text>
</comment>
<evidence type="ECO:0000313" key="3">
    <source>
        <dbReference type="Proteomes" id="UP000218542"/>
    </source>
</evidence>
<protein>
    <submittedName>
        <fullName evidence="2">Paraquat-inducible protein A</fullName>
    </submittedName>
</protein>
<sequence>MKKNSLYYFYIIVLLYIIGAVFDGVAIYNHSKEYVKDKSGYVEILNFEDRILNVEEWMFTGSGWDSKKSTSTEKLKGSEVHYNAALTSSYYFIVSSAAFILMVLFVYWGGSHLFKVVGLSMITIALACLVIGIITPMLEIGAFSTNLTIPLKFTMPFIGELDIPDKVFEGRMYYYFQSKSVIDLIYVLLESRNYVVAVSIFGFSVLVPFIKLTLSVLLLLSRHFRNSGLVIKTVGRIGKWSMVDVFVVATFLSYLSFSNMNSGIDTEANTLVGLYFFLGYCILSIASSQIIDLAVREEHDTF</sequence>
<reference evidence="3" key="1">
    <citation type="journal article" date="2017" name="Environ. Microbiol. Rep.">
        <title>Genetic Diversity of Marine Anaerobic Ammonium-Oxidizing Bacteria as Revealed by Genomic and Proteomic Analyses of 'Candidatus Scalindua japonica'.</title>
        <authorList>
            <person name="Oshiki M."/>
            <person name="Mizuto K."/>
            <person name="Kimura Z."/>
            <person name="Kindaichi T."/>
            <person name="Satoh H."/>
            <person name="Okabe S."/>
        </authorList>
    </citation>
    <scope>NUCLEOTIDE SEQUENCE [LARGE SCALE GENOMIC DNA]</scope>
    <source>
        <strain evidence="3">husup-a2</strain>
    </source>
</reference>
<name>A0A286U1E9_9BACT</name>
<keyword evidence="1" id="KW-1133">Transmembrane helix</keyword>
<dbReference type="EMBL" id="BAOS01000028">
    <property type="protein sequence ID" value="GAX61942.1"/>
    <property type="molecule type" value="Genomic_DNA"/>
</dbReference>
<dbReference type="InterPro" id="IPR007498">
    <property type="entry name" value="PqiA-like"/>
</dbReference>
<dbReference type="RefSeq" id="WP_096895315.1">
    <property type="nucleotide sequence ID" value="NZ_BAOS01000028.1"/>
</dbReference>
<feature type="transmembrane region" description="Helical" evidence="1">
    <location>
        <begin position="7"/>
        <end position="28"/>
    </location>
</feature>
<proteinExistence type="predicted"/>
<keyword evidence="1" id="KW-0472">Membrane</keyword>
<feature type="transmembrane region" description="Helical" evidence="1">
    <location>
        <begin position="116"/>
        <end position="138"/>
    </location>
</feature>
<feature type="transmembrane region" description="Helical" evidence="1">
    <location>
        <begin position="90"/>
        <end position="109"/>
    </location>
</feature>
<evidence type="ECO:0000313" key="2">
    <source>
        <dbReference type="EMBL" id="GAX61942.1"/>
    </source>
</evidence>
<organism evidence="2 3">
    <name type="scientific">Candidatus Scalindua japonica</name>
    <dbReference type="NCBI Taxonomy" id="1284222"/>
    <lineage>
        <taxon>Bacteria</taxon>
        <taxon>Pseudomonadati</taxon>
        <taxon>Planctomycetota</taxon>
        <taxon>Candidatus Brocadiia</taxon>
        <taxon>Candidatus Brocadiales</taxon>
        <taxon>Candidatus Scalinduaceae</taxon>
        <taxon>Candidatus Scalindua</taxon>
    </lineage>
</organism>
<feature type="transmembrane region" description="Helical" evidence="1">
    <location>
        <begin position="194"/>
        <end position="220"/>
    </location>
</feature>
<keyword evidence="3" id="KW-1185">Reference proteome</keyword>
<dbReference type="Proteomes" id="UP000218542">
    <property type="component" value="Unassembled WGS sequence"/>
</dbReference>
<feature type="transmembrane region" description="Helical" evidence="1">
    <location>
        <begin position="241"/>
        <end position="260"/>
    </location>
</feature>
<evidence type="ECO:0000256" key="1">
    <source>
        <dbReference type="SAM" id="Phobius"/>
    </source>
</evidence>
<feature type="transmembrane region" description="Helical" evidence="1">
    <location>
        <begin position="272"/>
        <end position="295"/>
    </location>
</feature>
<keyword evidence="1" id="KW-0812">Transmembrane</keyword>
<dbReference type="OrthoDB" id="9800207at2"/>
<accession>A0A286U1E9</accession>
<dbReference type="Pfam" id="PF04403">
    <property type="entry name" value="PqiA"/>
    <property type="match status" value="1"/>
</dbReference>
<dbReference type="AlphaFoldDB" id="A0A286U1E9"/>